<dbReference type="Gene3D" id="2.60.120.260">
    <property type="entry name" value="Galactose-binding domain-like"/>
    <property type="match status" value="2"/>
</dbReference>
<dbReference type="AlphaFoldDB" id="A0A812KNU2"/>
<evidence type="ECO:0000256" key="1">
    <source>
        <dbReference type="SAM" id="MobiDB-lite"/>
    </source>
</evidence>
<feature type="compositionally biased region" description="Low complexity" evidence="1">
    <location>
        <begin position="41"/>
        <end position="55"/>
    </location>
</feature>
<accession>A0A812KNU2</accession>
<dbReference type="Proteomes" id="UP000604046">
    <property type="component" value="Unassembled WGS sequence"/>
</dbReference>
<comment type="caution">
    <text evidence="2">The sequence shown here is derived from an EMBL/GenBank/DDBJ whole genome shotgun (WGS) entry which is preliminary data.</text>
</comment>
<keyword evidence="3" id="KW-1185">Reference proteome</keyword>
<evidence type="ECO:0000313" key="3">
    <source>
        <dbReference type="Proteomes" id="UP000604046"/>
    </source>
</evidence>
<dbReference type="SUPFAM" id="SSF49785">
    <property type="entry name" value="Galactose-binding domain-like"/>
    <property type="match status" value="2"/>
</dbReference>
<dbReference type="InterPro" id="IPR051941">
    <property type="entry name" value="BG_Antigen-Binding_Lectin"/>
</dbReference>
<name>A0A812KNU2_9DINO</name>
<evidence type="ECO:0000313" key="2">
    <source>
        <dbReference type="EMBL" id="CAE7233338.1"/>
    </source>
</evidence>
<reference evidence="2" key="1">
    <citation type="submission" date="2021-02" db="EMBL/GenBank/DDBJ databases">
        <authorList>
            <person name="Dougan E. K."/>
            <person name="Rhodes N."/>
            <person name="Thang M."/>
            <person name="Chan C."/>
        </authorList>
    </citation>
    <scope>NUCLEOTIDE SEQUENCE</scope>
</reference>
<gene>
    <name evidence="2" type="primary">ppsD</name>
    <name evidence="2" type="ORF">SNAT2548_LOCUS9747</name>
</gene>
<dbReference type="InterPro" id="IPR008979">
    <property type="entry name" value="Galactose-bd-like_sf"/>
</dbReference>
<protein>
    <submittedName>
        <fullName evidence="2">PpsD protein</fullName>
    </submittedName>
</protein>
<dbReference type="PANTHER" id="PTHR45713:SF6">
    <property type="entry name" value="F5_8 TYPE C DOMAIN-CONTAINING PROTEIN"/>
    <property type="match status" value="1"/>
</dbReference>
<proteinExistence type="predicted"/>
<dbReference type="PANTHER" id="PTHR45713">
    <property type="entry name" value="FTP DOMAIN-CONTAINING PROTEIN"/>
    <property type="match status" value="1"/>
</dbReference>
<dbReference type="EMBL" id="CAJNDS010000779">
    <property type="protein sequence ID" value="CAE7233338.1"/>
    <property type="molecule type" value="Genomic_DNA"/>
</dbReference>
<feature type="region of interest" description="Disordered" evidence="1">
    <location>
        <begin position="1"/>
        <end position="62"/>
    </location>
</feature>
<sequence length="601" mass="66008">MGCGASAKVAVEPQPGAHPSKPAQGDQDVGVVLADPPGETNEANQANEVAEPAEPAAKEPEVAEKAVQPCTVSGELGSWEAVKKLRISQPSADRPIHLKQVEIFGVDGVNYALKTRGGQAEQSSMQGSPEEGYGPAELVIDGCPTGSVNHTAHEPNGWLEVTLAKPRHVESFAIYNMPDDEWDHRRRAHGHVVELFNADGQVVYSQVISEQTDGAFFDPHRGCCQKWVNAWPVVTASLEFGMDYLDDHAVVMATLQSSKGSQRSLHPFRVPVLAPGVMSYICGHIFFQSGITVPQQRLQLPDGRSVRLKGMEHDTFVDLVGNLMQEMSRCPGENGEPETRYVQPALVEGEFLTWEAVRKLRVSRDSADHPIHLKQVEIYGFENGSCPYGMNHALQDNGGSARQSSLNGDGQSYGLAECVIDGVRDGRCNHTAHEPGGWLEVTLQSPINVLGFAVFNMPDDEWDHRIRASGHLLELIDESDQVVYSQILSPSTDPAFFDAERGCCQKWVNDRPVVFLSLALTFYFDTLEIEASASLKLKETQQLPCFRVRRNDWDKVVESLCQTIFDLSGVPAECLRLWIPEGSAGRHVTMRSTELHAAIAL</sequence>
<organism evidence="2 3">
    <name type="scientific">Symbiodinium natans</name>
    <dbReference type="NCBI Taxonomy" id="878477"/>
    <lineage>
        <taxon>Eukaryota</taxon>
        <taxon>Sar</taxon>
        <taxon>Alveolata</taxon>
        <taxon>Dinophyceae</taxon>
        <taxon>Suessiales</taxon>
        <taxon>Symbiodiniaceae</taxon>
        <taxon>Symbiodinium</taxon>
    </lineage>
</organism>